<dbReference type="AlphaFoldDB" id="A0A5C6TY58"/>
<feature type="transmembrane region" description="Helical" evidence="7">
    <location>
        <begin position="51"/>
        <end position="83"/>
    </location>
</feature>
<feature type="compositionally biased region" description="Low complexity" evidence="6">
    <location>
        <begin position="309"/>
        <end position="318"/>
    </location>
</feature>
<organism evidence="9 10">
    <name type="scientific">Piscinibacter aquaticus</name>
    <dbReference type="NCBI Taxonomy" id="392597"/>
    <lineage>
        <taxon>Bacteria</taxon>
        <taxon>Pseudomonadati</taxon>
        <taxon>Pseudomonadota</taxon>
        <taxon>Betaproteobacteria</taxon>
        <taxon>Burkholderiales</taxon>
        <taxon>Sphaerotilaceae</taxon>
        <taxon>Piscinibacter</taxon>
    </lineage>
</organism>
<protein>
    <recommendedName>
        <fullName evidence="8">MASE1 domain-containing protein</fullName>
    </recommendedName>
</protein>
<evidence type="ECO:0000256" key="4">
    <source>
        <dbReference type="ARBA" id="ARBA00022989"/>
    </source>
</evidence>
<feature type="transmembrane region" description="Helical" evidence="7">
    <location>
        <begin position="167"/>
        <end position="189"/>
    </location>
</feature>
<feature type="transmembrane region" description="Helical" evidence="7">
    <location>
        <begin position="18"/>
        <end position="39"/>
    </location>
</feature>
<comment type="subcellular location">
    <subcellularLocation>
        <location evidence="1">Cell membrane</location>
        <topology evidence="1">Multi-pass membrane protein</topology>
    </subcellularLocation>
</comment>
<accession>A0A5C6TY58</accession>
<feature type="region of interest" description="Disordered" evidence="6">
    <location>
        <begin position="279"/>
        <end position="331"/>
    </location>
</feature>
<evidence type="ECO:0000256" key="7">
    <source>
        <dbReference type="SAM" id="Phobius"/>
    </source>
</evidence>
<keyword evidence="10" id="KW-1185">Reference proteome</keyword>
<feature type="domain" description="MASE1" evidence="8">
    <location>
        <begin position="19"/>
        <end position="207"/>
    </location>
</feature>
<feature type="compositionally biased region" description="Basic residues" evidence="6">
    <location>
        <begin position="319"/>
        <end position="331"/>
    </location>
</feature>
<dbReference type="EMBL" id="VOPW01000001">
    <property type="protein sequence ID" value="TXC65437.1"/>
    <property type="molecule type" value="Genomic_DNA"/>
</dbReference>
<feature type="transmembrane region" description="Helical" evidence="7">
    <location>
        <begin position="201"/>
        <end position="219"/>
    </location>
</feature>
<reference evidence="9 10" key="1">
    <citation type="submission" date="2019-08" db="EMBL/GenBank/DDBJ databases">
        <authorList>
            <person name="Khan S.A."/>
            <person name="Jeon C.O."/>
            <person name="Jeong S.E."/>
        </authorList>
    </citation>
    <scope>NUCLEOTIDE SEQUENCE [LARGE SCALE GENOMIC DNA]</scope>
    <source>
        <strain evidence="10">IMCC1728</strain>
    </source>
</reference>
<evidence type="ECO:0000313" key="9">
    <source>
        <dbReference type="EMBL" id="TXC65437.1"/>
    </source>
</evidence>
<keyword evidence="4 7" id="KW-1133">Transmembrane helix</keyword>
<evidence type="ECO:0000256" key="6">
    <source>
        <dbReference type="SAM" id="MobiDB-lite"/>
    </source>
</evidence>
<comment type="caution">
    <text evidence="9">The sequence shown here is derived from an EMBL/GenBank/DDBJ whole genome shotgun (WGS) entry which is preliminary data.</text>
</comment>
<dbReference type="Pfam" id="PF05231">
    <property type="entry name" value="MASE1"/>
    <property type="match status" value="1"/>
</dbReference>
<keyword evidence="5 7" id="KW-0472">Membrane</keyword>
<evidence type="ECO:0000313" key="10">
    <source>
        <dbReference type="Proteomes" id="UP000321832"/>
    </source>
</evidence>
<keyword evidence="3 7" id="KW-0812">Transmembrane</keyword>
<dbReference type="GO" id="GO:0005886">
    <property type="term" value="C:plasma membrane"/>
    <property type="evidence" value="ECO:0007669"/>
    <property type="project" value="UniProtKB-SubCell"/>
</dbReference>
<name>A0A5C6TY58_9BURK</name>
<gene>
    <name evidence="9" type="ORF">FSC37_03005</name>
</gene>
<evidence type="ECO:0000256" key="1">
    <source>
        <dbReference type="ARBA" id="ARBA00004651"/>
    </source>
</evidence>
<keyword evidence="2" id="KW-1003">Cell membrane</keyword>
<evidence type="ECO:0000256" key="2">
    <source>
        <dbReference type="ARBA" id="ARBA00022475"/>
    </source>
</evidence>
<sequence>MAATIATADELAAPRSGWVILATALAYLLVGVPALQLAIPPGYASPLYPPAGIALAAALVYGRAGVIGAAIGACLANMTLVALRGHGDAAGLAISALIGLGSGAQAWLGACTVRRFARHPNAIDEPRDVAVLFVLGGAAACLLAPTFATAVLVASGSVPRADALVTWITWWAGDTFGAMIATPVVLTLIGRPRADWAARRAIIGLTLGLVTLLMALGIVKVSQWDDERLHTAFMRDATHAATALETRLREPLLALEAMRGVFIASEDVSRDEMRRASEAGWPAAGWQRSAGTRRWTAPRCRPSRRPRAPKAWSRSRSSSARRTRPRHLPSR</sequence>
<feature type="transmembrane region" description="Helical" evidence="7">
    <location>
        <begin position="129"/>
        <end position="155"/>
    </location>
</feature>
<dbReference type="InterPro" id="IPR007895">
    <property type="entry name" value="MASE1"/>
</dbReference>
<evidence type="ECO:0000256" key="5">
    <source>
        <dbReference type="ARBA" id="ARBA00023136"/>
    </source>
</evidence>
<dbReference type="Proteomes" id="UP000321832">
    <property type="component" value="Unassembled WGS sequence"/>
</dbReference>
<evidence type="ECO:0000259" key="8">
    <source>
        <dbReference type="Pfam" id="PF05231"/>
    </source>
</evidence>
<proteinExistence type="predicted"/>
<evidence type="ECO:0000256" key="3">
    <source>
        <dbReference type="ARBA" id="ARBA00022692"/>
    </source>
</evidence>